<dbReference type="GO" id="GO:0017004">
    <property type="term" value="P:cytochrome complex assembly"/>
    <property type="evidence" value="ECO:0007669"/>
    <property type="project" value="UniProtKB-KW"/>
</dbReference>
<comment type="subcellular location">
    <subcellularLocation>
        <location evidence="1">Cell envelope</location>
    </subcellularLocation>
</comment>
<dbReference type="Pfam" id="PF08534">
    <property type="entry name" value="Redoxin"/>
    <property type="match status" value="1"/>
</dbReference>
<dbReference type="InterPro" id="IPR013766">
    <property type="entry name" value="Thioredoxin_domain"/>
</dbReference>
<name>A0AA49GFT5_9BACT</name>
<keyword evidence="3" id="KW-1015">Disulfide bond</keyword>
<keyword evidence="2" id="KW-0201">Cytochrome c-type biogenesis</keyword>
<gene>
    <name evidence="6" type="ORF">QYS48_14180</name>
</gene>
<dbReference type="CDD" id="cd02966">
    <property type="entry name" value="TlpA_like_family"/>
    <property type="match status" value="1"/>
</dbReference>
<dbReference type="EMBL" id="CP129970">
    <property type="protein sequence ID" value="WKK83479.2"/>
    <property type="molecule type" value="Genomic_DNA"/>
</dbReference>
<reference evidence="6" key="1">
    <citation type="submission" date="2023-08" db="EMBL/GenBank/DDBJ databases">
        <title>Comparative genomics and taxonomic characterization of three novel marine species of genus Marivirga.</title>
        <authorList>
            <person name="Muhammad N."/>
            <person name="Kim S.-G."/>
        </authorList>
    </citation>
    <scope>NUCLEOTIDE SEQUENCE [LARGE SCALE GENOMIC DNA]</scope>
    <source>
        <strain evidence="6">ABR2-2</strain>
    </source>
</reference>
<dbReference type="InterPro" id="IPR050553">
    <property type="entry name" value="Thioredoxin_ResA/DsbE_sf"/>
</dbReference>
<dbReference type="AlphaFoldDB" id="A0AA49GFT5"/>
<accession>A0AA49GFT5</accession>
<evidence type="ECO:0000313" key="7">
    <source>
        <dbReference type="Proteomes" id="UP001244443"/>
    </source>
</evidence>
<dbReference type="PANTHER" id="PTHR42852:SF6">
    <property type="entry name" value="THIOL:DISULFIDE INTERCHANGE PROTEIN DSBE"/>
    <property type="match status" value="1"/>
</dbReference>
<sequence length="462" mass="53490">MIRPALFFLLLVSLLSISSCTEKENDETTIIFDKDVNIDSVKIYYFDLLSQKQIQIPKSINENTDIILDIKSSTYANLEVNDSLYNIYLEPGFKIRFSFLTNDKKKPKNDAELFQSYFRKLKTIFDNNYGYDFLKLDFNAFKKRNSFIEKSFNSVINDFNNENFKRVLVSYFETKMALQKLFYATVNYDLKSELNEETQYLLSSDDYKISDLEFGNNNIDASAFLDLYINSVIYPQISKNNISEPDNQLLKAIGVIKAANVDPKMREWLIAQSIYLKILSSGLDSVNISALENFQIEFENSNFMTSLKELKSEAETLNPGTLIPNLSGITKDSTLVSLHDLKGKLVYLDIWATWCKPCIMEIPYSKKLEKHFQDDNIEFVYLSVDKVKADWNDFLIKHKSAGLHLLAKDRKKVYKELRLYGIPHYILIDENSQIIDAYAPKPSNSELYKLIKQNLKSVVTVQ</sequence>
<evidence type="ECO:0000313" key="6">
    <source>
        <dbReference type="EMBL" id="WKK83479.2"/>
    </source>
</evidence>
<dbReference type="Gene3D" id="3.40.30.10">
    <property type="entry name" value="Glutaredoxin"/>
    <property type="match status" value="1"/>
</dbReference>
<dbReference type="PROSITE" id="PS51352">
    <property type="entry name" value="THIOREDOXIN_2"/>
    <property type="match status" value="1"/>
</dbReference>
<dbReference type="InterPro" id="IPR036249">
    <property type="entry name" value="Thioredoxin-like_sf"/>
</dbReference>
<dbReference type="RefSeq" id="WP_308357232.1">
    <property type="nucleotide sequence ID" value="NZ_CP129970.2"/>
</dbReference>
<dbReference type="InterPro" id="IPR013740">
    <property type="entry name" value="Redoxin"/>
</dbReference>
<evidence type="ECO:0000259" key="5">
    <source>
        <dbReference type="PROSITE" id="PS51352"/>
    </source>
</evidence>
<dbReference type="Proteomes" id="UP001244443">
    <property type="component" value="Chromosome"/>
</dbReference>
<evidence type="ECO:0000256" key="2">
    <source>
        <dbReference type="ARBA" id="ARBA00022748"/>
    </source>
</evidence>
<proteinExistence type="predicted"/>
<keyword evidence="4" id="KW-0676">Redox-active center</keyword>
<dbReference type="SUPFAM" id="SSF52833">
    <property type="entry name" value="Thioredoxin-like"/>
    <property type="match status" value="1"/>
</dbReference>
<evidence type="ECO:0000256" key="1">
    <source>
        <dbReference type="ARBA" id="ARBA00004196"/>
    </source>
</evidence>
<dbReference type="GO" id="GO:0030313">
    <property type="term" value="C:cell envelope"/>
    <property type="evidence" value="ECO:0007669"/>
    <property type="project" value="UniProtKB-SubCell"/>
</dbReference>
<evidence type="ECO:0000256" key="3">
    <source>
        <dbReference type="ARBA" id="ARBA00023157"/>
    </source>
</evidence>
<dbReference type="PROSITE" id="PS51257">
    <property type="entry name" value="PROKAR_LIPOPROTEIN"/>
    <property type="match status" value="1"/>
</dbReference>
<protein>
    <submittedName>
        <fullName evidence="6">TlpA disulfide reductase family protein</fullName>
    </submittedName>
</protein>
<organism evidence="6 7">
    <name type="scientific">Marivirga arenosa</name>
    <dbReference type="NCBI Taxonomy" id="3059076"/>
    <lineage>
        <taxon>Bacteria</taxon>
        <taxon>Pseudomonadati</taxon>
        <taxon>Bacteroidota</taxon>
        <taxon>Cytophagia</taxon>
        <taxon>Cytophagales</taxon>
        <taxon>Marivirgaceae</taxon>
        <taxon>Marivirga</taxon>
    </lineage>
</organism>
<feature type="domain" description="Thioredoxin" evidence="5">
    <location>
        <begin position="317"/>
        <end position="456"/>
    </location>
</feature>
<dbReference type="PANTHER" id="PTHR42852">
    <property type="entry name" value="THIOL:DISULFIDE INTERCHANGE PROTEIN DSBE"/>
    <property type="match status" value="1"/>
</dbReference>
<dbReference type="GO" id="GO:0016491">
    <property type="term" value="F:oxidoreductase activity"/>
    <property type="evidence" value="ECO:0007669"/>
    <property type="project" value="InterPro"/>
</dbReference>
<evidence type="ECO:0000256" key="4">
    <source>
        <dbReference type="ARBA" id="ARBA00023284"/>
    </source>
</evidence>
<keyword evidence="7" id="KW-1185">Reference proteome</keyword>